<dbReference type="WBParaSite" id="SMUV_0000810901-mRNA-1">
    <property type="protein sequence ID" value="SMUV_0000810901-mRNA-1"/>
    <property type="gene ID" value="SMUV_0000810901"/>
</dbReference>
<sequence>MEVDVKEEEEAQIGEEECIFYRIEESQQQHLISLLPAYYPGVSGCRSVAEFECLNRIEEGTFGVVYRAKEKRTDEVVALKRLKMEKEREGFPITSLREINMLLKAGNHPNIVNVREIVVGSNMDKIYLVMDYIEHDMKSLMDFMYARQKHFTIGQIKTLMRQLLSGVQHMHDEWILHRDLKTSNLLLSHKGILKIGDFGLAREFGDPLKPYTPIVVTLWYRSPELLLGIKEYSTSVDMWSCGCIFAEFLKLKPLFPGKGELDQVKKIFLELGTPNERIWPGYSSLPGPRKMRFENHEHNQMRKKFPPNVLDETGFELLNKGLLAYDPKKRLSAKEALDHVWFTQEPLPTPPDMFPTWPAKSELGKTVPKSPVSKVRDEKLYRELKVEPPKKEITGFALKFDAPKF</sequence>
<reference evidence="12" key="1">
    <citation type="submission" date="2017-02" db="UniProtKB">
        <authorList>
            <consortium name="WormBaseParasite"/>
        </authorList>
    </citation>
    <scope>IDENTIFICATION</scope>
</reference>
<evidence type="ECO:0000313" key="12">
    <source>
        <dbReference type="WBParaSite" id="SMUV_0000810901-mRNA-1"/>
    </source>
</evidence>
<name>A0A0N5ATF4_9BILA</name>
<accession>A0A0N5ATF4</accession>
<evidence type="ECO:0000256" key="3">
    <source>
        <dbReference type="ARBA" id="ARBA00022527"/>
    </source>
</evidence>
<evidence type="ECO:0000256" key="9">
    <source>
        <dbReference type="ARBA" id="ARBA00048367"/>
    </source>
</evidence>
<evidence type="ECO:0000256" key="5">
    <source>
        <dbReference type="ARBA" id="ARBA00022741"/>
    </source>
</evidence>
<dbReference type="Pfam" id="PF00069">
    <property type="entry name" value="Pkinase"/>
    <property type="match status" value="1"/>
</dbReference>
<dbReference type="SMART" id="SM00220">
    <property type="entry name" value="S_TKc"/>
    <property type="match status" value="1"/>
</dbReference>
<dbReference type="FunFam" id="1.10.510.10:FF:000533">
    <property type="entry name" value="cyclin-dependent kinase 10"/>
    <property type="match status" value="1"/>
</dbReference>
<dbReference type="Gene3D" id="1.10.510.10">
    <property type="entry name" value="Transferase(Phosphotransferase) domain 1"/>
    <property type="match status" value="1"/>
</dbReference>
<dbReference type="Proteomes" id="UP000046393">
    <property type="component" value="Unplaced"/>
</dbReference>
<evidence type="ECO:0000259" key="10">
    <source>
        <dbReference type="PROSITE" id="PS50011"/>
    </source>
</evidence>
<comment type="catalytic activity">
    <reaction evidence="9">
        <text>L-seryl-[protein] + ATP = O-phospho-L-seryl-[protein] + ADP + H(+)</text>
        <dbReference type="Rhea" id="RHEA:17989"/>
        <dbReference type="Rhea" id="RHEA-COMP:9863"/>
        <dbReference type="Rhea" id="RHEA-COMP:11604"/>
        <dbReference type="ChEBI" id="CHEBI:15378"/>
        <dbReference type="ChEBI" id="CHEBI:29999"/>
        <dbReference type="ChEBI" id="CHEBI:30616"/>
        <dbReference type="ChEBI" id="CHEBI:83421"/>
        <dbReference type="ChEBI" id="CHEBI:456216"/>
        <dbReference type="EC" id="2.7.11.22"/>
    </reaction>
</comment>
<dbReference type="GO" id="GO:0005524">
    <property type="term" value="F:ATP binding"/>
    <property type="evidence" value="ECO:0007669"/>
    <property type="project" value="UniProtKB-KW"/>
</dbReference>
<comment type="catalytic activity">
    <reaction evidence="8">
        <text>L-threonyl-[protein] + ATP = O-phospho-L-threonyl-[protein] + ADP + H(+)</text>
        <dbReference type="Rhea" id="RHEA:46608"/>
        <dbReference type="Rhea" id="RHEA-COMP:11060"/>
        <dbReference type="Rhea" id="RHEA-COMP:11605"/>
        <dbReference type="ChEBI" id="CHEBI:15378"/>
        <dbReference type="ChEBI" id="CHEBI:30013"/>
        <dbReference type="ChEBI" id="CHEBI:30616"/>
        <dbReference type="ChEBI" id="CHEBI:61977"/>
        <dbReference type="ChEBI" id="CHEBI:456216"/>
        <dbReference type="EC" id="2.7.11.22"/>
    </reaction>
</comment>
<dbReference type="PANTHER" id="PTHR24056:SF107">
    <property type="entry name" value="CYCLIN-DEPENDENT KINASE 11A-RELATED"/>
    <property type="match status" value="1"/>
</dbReference>
<dbReference type="GO" id="GO:0040019">
    <property type="term" value="P:positive regulation of embryonic development"/>
    <property type="evidence" value="ECO:0007669"/>
    <property type="project" value="UniProtKB-ARBA"/>
</dbReference>
<dbReference type="SUPFAM" id="SSF56112">
    <property type="entry name" value="Protein kinase-like (PK-like)"/>
    <property type="match status" value="1"/>
</dbReference>
<evidence type="ECO:0000256" key="2">
    <source>
        <dbReference type="ARBA" id="ARBA00012425"/>
    </source>
</evidence>
<dbReference type="GO" id="GO:0004693">
    <property type="term" value="F:cyclin-dependent protein serine/threonine kinase activity"/>
    <property type="evidence" value="ECO:0007669"/>
    <property type="project" value="UniProtKB-EC"/>
</dbReference>
<feature type="domain" description="Protein kinase" evidence="10">
    <location>
        <begin position="51"/>
        <end position="342"/>
    </location>
</feature>
<keyword evidence="4" id="KW-0808">Transferase</keyword>
<dbReference type="GO" id="GO:0007346">
    <property type="term" value="P:regulation of mitotic cell cycle"/>
    <property type="evidence" value="ECO:0007669"/>
    <property type="project" value="TreeGrafter"/>
</dbReference>
<dbReference type="FunFam" id="3.30.200.20:FF:000054">
    <property type="entry name" value="Cyclin-dependent kinase 11B"/>
    <property type="match status" value="1"/>
</dbReference>
<protein>
    <recommendedName>
        <fullName evidence="2">cyclin-dependent kinase</fullName>
        <ecNumber evidence="2">2.7.11.22</ecNumber>
    </recommendedName>
</protein>
<dbReference type="PROSITE" id="PS50011">
    <property type="entry name" value="PROTEIN_KINASE_DOM"/>
    <property type="match status" value="1"/>
</dbReference>
<evidence type="ECO:0000256" key="6">
    <source>
        <dbReference type="ARBA" id="ARBA00022777"/>
    </source>
</evidence>
<keyword evidence="3" id="KW-0723">Serine/threonine-protein kinase</keyword>
<proteinExistence type="inferred from homology"/>
<evidence type="ECO:0000256" key="7">
    <source>
        <dbReference type="ARBA" id="ARBA00022840"/>
    </source>
</evidence>
<keyword evidence="5" id="KW-0547">Nucleotide-binding</keyword>
<dbReference type="EC" id="2.7.11.22" evidence="2"/>
<organism evidence="11 12">
    <name type="scientific">Syphacia muris</name>
    <dbReference type="NCBI Taxonomy" id="451379"/>
    <lineage>
        <taxon>Eukaryota</taxon>
        <taxon>Metazoa</taxon>
        <taxon>Ecdysozoa</taxon>
        <taxon>Nematoda</taxon>
        <taxon>Chromadorea</taxon>
        <taxon>Rhabditida</taxon>
        <taxon>Spirurina</taxon>
        <taxon>Oxyuridomorpha</taxon>
        <taxon>Oxyuroidea</taxon>
        <taxon>Oxyuridae</taxon>
        <taxon>Syphacia</taxon>
    </lineage>
</organism>
<dbReference type="InterPro" id="IPR011009">
    <property type="entry name" value="Kinase-like_dom_sf"/>
</dbReference>
<dbReference type="InterPro" id="IPR000719">
    <property type="entry name" value="Prot_kinase_dom"/>
</dbReference>
<dbReference type="InterPro" id="IPR050108">
    <property type="entry name" value="CDK"/>
</dbReference>
<dbReference type="Gene3D" id="3.30.200.20">
    <property type="entry name" value="Phosphorylase Kinase, domain 1"/>
    <property type="match status" value="1"/>
</dbReference>
<keyword evidence="6" id="KW-0418">Kinase</keyword>
<dbReference type="AlphaFoldDB" id="A0A0N5ATF4"/>
<evidence type="ECO:0000256" key="1">
    <source>
        <dbReference type="ARBA" id="ARBA00006485"/>
    </source>
</evidence>
<dbReference type="InterPro" id="IPR008271">
    <property type="entry name" value="Ser/Thr_kinase_AS"/>
</dbReference>
<evidence type="ECO:0000256" key="8">
    <source>
        <dbReference type="ARBA" id="ARBA00047811"/>
    </source>
</evidence>
<keyword evidence="11" id="KW-1185">Reference proteome</keyword>
<evidence type="ECO:0000313" key="11">
    <source>
        <dbReference type="Proteomes" id="UP000046393"/>
    </source>
</evidence>
<dbReference type="GO" id="GO:0005634">
    <property type="term" value="C:nucleus"/>
    <property type="evidence" value="ECO:0007669"/>
    <property type="project" value="TreeGrafter"/>
</dbReference>
<dbReference type="PANTHER" id="PTHR24056">
    <property type="entry name" value="CELL DIVISION PROTEIN KINASE"/>
    <property type="match status" value="1"/>
</dbReference>
<dbReference type="CDD" id="cd07843">
    <property type="entry name" value="STKc_CDC2L1"/>
    <property type="match status" value="1"/>
</dbReference>
<dbReference type="STRING" id="451379.A0A0N5ATF4"/>
<comment type="similarity">
    <text evidence="1">Belongs to the protein kinase superfamily. CMGC Ser/Thr protein kinase family. CDC2/CDKX subfamily.</text>
</comment>
<dbReference type="InterPro" id="IPR045267">
    <property type="entry name" value="CDK11/PITSLRE_STKc"/>
</dbReference>
<dbReference type="PROSITE" id="PS00108">
    <property type="entry name" value="PROTEIN_KINASE_ST"/>
    <property type="match status" value="1"/>
</dbReference>
<keyword evidence="7" id="KW-0067">ATP-binding</keyword>
<evidence type="ECO:0000256" key="4">
    <source>
        <dbReference type="ARBA" id="ARBA00022679"/>
    </source>
</evidence>